<dbReference type="InterPro" id="IPR026444">
    <property type="entry name" value="Secre_tail"/>
</dbReference>
<dbReference type="Pfam" id="PF18962">
    <property type="entry name" value="Por_Secre_tail"/>
    <property type="match status" value="1"/>
</dbReference>
<dbReference type="InterPro" id="IPR048954">
    <property type="entry name" value="PorZ_N"/>
</dbReference>
<protein>
    <submittedName>
        <fullName evidence="4">T9SS type A sorting domain-containing protein</fullName>
    </submittedName>
</protein>
<dbReference type="EMBL" id="WQLW01000008">
    <property type="protein sequence ID" value="MVO09712.1"/>
    <property type="molecule type" value="Genomic_DNA"/>
</dbReference>
<evidence type="ECO:0000313" key="4">
    <source>
        <dbReference type="EMBL" id="MVO09712.1"/>
    </source>
</evidence>
<keyword evidence="1" id="KW-0732">Signal</keyword>
<keyword evidence="5" id="KW-1185">Reference proteome</keyword>
<dbReference type="OrthoDB" id="9807410at2"/>
<evidence type="ECO:0000256" key="1">
    <source>
        <dbReference type="ARBA" id="ARBA00022729"/>
    </source>
</evidence>
<reference evidence="5" key="1">
    <citation type="submission" date="2019-05" db="EMBL/GenBank/DDBJ databases">
        <title>Flavobacterium profundi sp. nov., isolated from a deep-sea seamount.</title>
        <authorList>
            <person name="Zhang D.-C."/>
        </authorList>
    </citation>
    <scope>NUCLEOTIDE SEQUENCE [LARGE SCALE GENOMIC DNA]</scope>
    <source>
        <strain evidence="5">TP390</strain>
    </source>
</reference>
<dbReference type="SUPFAM" id="SSF50998">
    <property type="entry name" value="Quinoprotein alcohol dehydrogenase-like"/>
    <property type="match status" value="1"/>
</dbReference>
<feature type="domain" description="PorZ N-terminal beta-propeller" evidence="3">
    <location>
        <begin position="44"/>
        <end position="203"/>
    </location>
</feature>
<evidence type="ECO:0000313" key="5">
    <source>
        <dbReference type="Proteomes" id="UP000431264"/>
    </source>
</evidence>
<dbReference type="Gene3D" id="2.130.10.10">
    <property type="entry name" value="YVTN repeat-like/Quinoprotein amine dehydrogenase"/>
    <property type="match status" value="3"/>
</dbReference>
<feature type="domain" description="Secretion system C-terminal sorting" evidence="2">
    <location>
        <begin position="679"/>
        <end position="759"/>
    </location>
</feature>
<name>A0A6I4IM58_9FLAO</name>
<dbReference type="NCBIfam" id="TIGR04183">
    <property type="entry name" value="Por_Secre_tail"/>
    <property type="match status" value="1"/>
</dbReference>
<dbReference type="Proteomes" id="UP000431264">
    <property type="component" value="Unassembled WGS sequence"/>
</dbReference>
<dbReference type="Pfam" id="PF07494">
    <property type="entry name" value="Reg_prop"/>
    <property type="match status" value="1"/>
</dbReference>
<dbReference type="InterPro" id="IPR011047">
    <property type="entry name" value="Quinoprotein_ADH-like_sf"/>
</dbReference>
<dbReference type="Pfam" id="PF21544">
    <property type="entry name" value="PorZ_N_b_propeller"/>
    <property type="match status" value="1"/>
</dbReference>
<gene>
    <name evidence="4" type="ORF">GOQ30_11130</name>
</gene>
<evidence type="ECO:0000259" key="2">
    <source>
        <dbReference type="Pfam" id="PF18962"/>
    </source>
</evidence>
<dbReference type="InterPro" id="IPR015943">
    <property type="entry name" value="WD40/YVTN_repeat-like_dom_sf"/>
</dbReference>
<sequence length="761" mass="84785">MRLTFLIFILLVGQWCFPQGNLLWKGYFSYNEIVDVEVSSTTFFAATENCIFYKNTTQQDVNILNSINGFKPNAITAIHYSESFKKTIAGDQNGLLILVNEDGTIITKVDIIEEIPVAPNKKKINDFYEYQEKLYIATDYGISVLNLNTLEFISTYFIGTSGEEVEVLQTTVLNEELYAVTRQSGIRKASLSNPFLYDYNQWQTFDSGYWLGIVTLNNQIVAMSTDGNTYRYNGSFQSILNQSQIGRKIKTNGNELVVTTQNNVFVLDTQGNQLAHITVIPDFDVQFTAAHVVNGQIFIGTEMNGVFATTLSNPSLFENITPNGPFRNNIFRVKKAPNQLWAVYGDYSREYNPYPLDQLPTSSYSSNNGWVNISYEDVLQAKSICDLVINPNNSTQIYFTSYFSGIVKMDGSDITLLNSTNTGPNGLESLVLSPPDPNYVDIRINSPAFDKENNLWVTNAFVERAIKVLRSNGQWQSYSVDGILSDYTVGRYGSMAIDKNNTKWIPAYNEGLLAFNDQMNNKFIVIDFANSNLPDKVVNCVAIDNRNQVWIGTAKGLRILSSVDQFLSENELSTNPIIIQEGDLAQELFYQQAILDIRVDGANRKWVSIAGAGVFLVSSNGQQTLYRFTKANSPLPSDNVNDIEIDDVSGEVFFATDKGLVSFLGTSTKASGDLSNVYVYPNPVRPEFSGTVKIAGLTDKANVKITDIEGNLVYETTSEGGTIEWNTSAFGNYNVASGVYMIFIATQDGLDSTVKKVMIIR</sequence>
<dbReference type="SUPFAM" id="SSF63829">
    <property type="entry name" value="Calcium-dependent phosphotriesterase"/>
    <property type="match status" value="1"/>
</dbReference>
<evidence type="ECO:0000259" key="3">
    <source>
        <dbReference type="Pfam" id="PF21544"/>
    </source>
</evidence>
<organism evidence="4 5">
    <name type="scientific">Flavobacterium profundi</name>
    <dbReference type="NCBI Taxonomy" id="1774945"/>
    <lineage>
        <taxon>Bacteria</taxon>
        <taxon>Pseudomonadati</taxon>
        <taxon>Bacteroidota</taxon>
        <taxon>Flavobacteriia</taxon>
        <taxon>Flavobacteriales</taxon>
        <taxon>Flavobacteriaceae</taxon>
        <taxon>Flavobacterium</taxon>
    </lineage>
</organism>
<comment type="caution">
    <text evidence="4">The sequence shown here is derived from an EMBL/GenBank/DDBJ whole genome shotgun (WGS) entry which is preliminary data.</text>
</comment>
<dbReference type="AlphaFoldDB" id="A0A6I4IM58"/>
<proteinExistence type="predicted"/>
<dbReference type="InterPro" id="IPR011110">
    <property type="entry name" value="Reg_prop"/>
</dbReference>
<accession>A0A6I4IM58</accession>
<dbReference type="RefSeq" id="WP_140998092.1">
    <property type="nucleotide sequence ID" value="NZ_VDCZ01000008.1"/>
</dbReference>